<proteinExistence type="predicted"/>
<dbReference type="GeneTree" id="ENSGT01120000272017"/>
<dbReference type="AlphaFoldDB" id="A0A3B4EYQ3"/>
<reference evidence="1" key="1">
    <citation type="submission" date="2023-09" db="UniProtKB">
        <authorList>
            <consortium name="Ensembl"/>
        </authorList>
    </citation>
    <scope>IDENTIFICATION</scope>
</reference>
<accession>A0A3B4EYQ3</accession>
<dbReference type="Ensembl" id="ENSPNYT00000003420.1">
    <property type="protein sequence ID" value="ENSPNYP00000003330.1"/>
    <property type="gene ID" value="ENSPNYG00000002596.1"/>
</dbReference>
<name>A0A3B4EYQ3_9CICH</name>
<organism evidence="1">
    <name type="scientific">Pundamilia nyererei</name>
    <dbReference type="NCBI Taxonomy" id="303518"/>
    <lineage>
        <taxon>Eukaryota</taxon>
        <taxon>Metazoa</taxon>
        <taxon>Chordata</taxon>
        <taxon>Craniata</taxon>
        <taxon>Vertebrata</taxon>
        <taxon>Euteleostomi</taxon>
        <taxon>Actinopterygii</taxon>
        <taxon>Neopterygii</taxon>
        <taxon>Teleostei</taxon>
        <taxon>Neoteleostei</taxon>
        <taxon>Acanthomorphata</taxon>
        <taxon>Ovalentaria</taxon>
        <taxon>Cichlomorphae</taxon>
        <taxon>Cichliformes</taxon>
        <taxon>Cichlidae</taxon>
        <taxon>African cichlids</taxon>
        <taxon>Pseudocrenilabrinae</taxon>
        <taxon>Haplochromini</taxon>
        <taxon>Pundamilia</taxon>
    </lineage>
</organism>
<evidence type="ECO:0000313" key="1">
    <source>
        <dbReference type="Ensembl" id="ENSPNYP00000003330.1"/>
    </source>
</evidence>
<sequence length="68" mass="7691">MLFTSIFTVPDLCGVPPSTAINFKEKCGCRSLSKGFWSTISTYFLPSGFECLSGKVKLRTMYHKQEKF</sequence>
<protein>
    <submittedName>
        <fullName evidence="1">Uncharacterized protein</fullName>
    </submittedName>
</protein>